<evidence type="ECO:0000259" key="6">
    <source>
        <dbReference type="Pfam" id="PF08281"/>
    </source>
</evidence>
<dbReference type="InterPro" id="IPR007627">
    <property type="entry name" value="RNA_pol_sigma70_r2"/>
</dbReference>
<dbReference type="Pfam" id="PF08281">
    <property type="entry name" value="Sigma70_r4_2"/>
    <property type="match status" value="1"/>
</dbReference>
<feature type="domain" description="RNA polymerase sigma-70 region 2" evidence="5">
    <location>
        <begin position="25"/>
        <end position="84"/>
    </location>
</feature>
<accession>A0A1T5CYB5</accession>
<evidence type="ECO:0000256" key="1">
    <source>
        <dbReference type="ARBA" id="ARBA00010641"/>
    </source>
</evidence>
<dbReference type="RefSeq" id="WP_079642609.1">
    <property type="nucleotide sequence ID" value="NZ_FUZF01000005.1"/>
</dbReference>
<dbReference type="InterPro" id="IPR039425">
    <property type="entry name" value="RNA_pol_sigma-70-like"/>
</dbReference>
<protein>
    <submittedName>
        <fullName evidence="7">RNA polymerase sigma-70 factor, ECF subfamily</fullName>
    </submittedName>
</protein>
<dbReference type="SUPFAM" id="SSF88659">
    <property type="entry name" value="Sigma3 and sigma4 domains of RNA polymerase sigma factors"/>
    <property type="match status" value="1"/>
</dbReference>
<dbReference type="SUPFAM" id="SSF88946">
    <property type="entry name" value="Sigma2 domain of RNA polymerase sigma factors"/>
    <property type="match status" value="1"/>
</dbReference>
<dbReference type="InterPro" id="IPR014284">
    <property type="entry name" value="RNA_pol_sigma-70_dom"/>
</dbReference>
<dbReference type="Pfam" id="PF04542">
    <property type="entry name" value="Sigma70_r2"/>
    <property type="match status" value="1"/>
</dbReference>
<dbReference type="Gene3D" id="1.10.1740.10">
    <property type="match status" value="1"/>
</dbReference>
<dbReference type="InterPro" id="IPR013249">
    <property type="entry name" value="RNA_pol_sigma70_r4_t2"/>
</dbReference>
<comment type="similarity">
    <text evidence="1">Belongs to the sigma-70 factor family. ECF subfamily.</text>
</comment>
<dbReference type="Proteomes" id="UP000190150">
    <property type="component" value="Unassembled WGS sequence"/>
</dbReference>
<evidence type="ECO:0000313" key="8">
    <source>
        <dbReference type="Proteomes" id="UP000190150"/>
    </source>
</evidence>
<feature type="domain" description="RNA polymerase sigma factor 70 region 4 type 2" evidence="6">
    <location>
        <begin position="120"/>
        <end position="172"/>
    </location>
</feature>
<dbReference type="GO" id="GO:0016987">
    <property type="term" value="F:sigma factor activity"/>
    <property type="evidence" value="ECO:0007669"/>
    <property type="project" value="UniProtKB-KW"/>
</dbReference>
<keyword evidence="3" id="KW-0731">Sigma factor</keyword>
<gene>
    <name evidence="7" type="ORF">SAMN05660841_01653</name>
</gene>
<dbReference type="InterPro" id="IPR036388">
    <property type="entry name" value="WH-like_DNA-bd_sf"/>
</dbReference>
<dbReference type="InterPro" id="IPR013325">
    <property type="entry name" value="RNA_pol_sigma_r2"/>
</dbReference>
<dbReference type="OrthoDB" id="656273at2"/>
<proteinExistence type="inferred from homology"/>
<dbReference type="PANTHER" id="PTHR43133:SF46">
    <property type="entry name" value="RNA POLYMERASE SIGMA-70 FACTOR ECF SUBFAMILY"/>
    <property type="match status" value="1"/>
</dbReference>
<evidence type="ECO:0000259" key="5">
    <source>
        <dbReference type="Pfam" id="PF04542"/>
    </source>
</evidence>
<reference evidence="8" key="1">
    <citation type="submission" date="2017-02" db="EMBL/GenBank/DDBJ databases">
        <authorList>
            <person name="Varghese N."/>
            <person name="Submissions S."/>
        </authorList>
    </citation>
    <scope>NUCLEOTIDE SEQUENCE [LARGE SCALE GENOMIC DNA]</scope>
    <source>
        <strain evidence="8">DSM 24091</strain>
    </source>
</reference>
<sequence length="197" mass="22834">MKDDLKYVEILCLGHELGLQYFIGQLGEPLHFFAYKITKNKEVSEEIVSESFCKLWQRREKMTSYECIKSFLFLVTRNACYDHMGSAYQKKVSLSHTDWTSIQGKDGDMLGQIIYVELIMQIAEELEKLPKQQADVFRMSYLEGMDTKEICDVLGTTSGNVYFARSKALSTLRMIFKEKDINLYMTFLLVTCLEGSF</sequence>
<keyword evidence="8" id="KW-1185">Reference proteome</keyword>
<evidence type="ECO:0000256" key="3">
    <source>
        <dbReference type="ARBA" id="ARBA00023082"/>
    </source>
</evidence>
<name>A0A1T5CYB5_9SPHI</name>
<dbReference type="InterPro" id="IPR013324">
    <property type="entry name" value="RNA_pol_sigma_r3/r4-like"/>
</dbReference>
<dbReference type="STRING" id="1513896.SAMN05660841_01653"/>
<evidence type="ECO:0000256" key="4">
    <source>
        <dbReference type="ARBA" id="ARBA00023163"/>
    </source>
</evidence>
<dbReference type="AlphaFoldDB" id="A0A1T5CYB5"/>
<organism evidence="7 8">
    <name type="scientific">Sphingobacterium nematocida</name>
    <dbReference type="NCBI Taxonomy" id="1513896"/>
    <lineage>
        <taxon>Bacteria</taxon>
        <taxon>Pseudomonadati</taxon>
        <taxon>Bacteroidota</taxon>
        <taxon>Sphingobacteriia</taxon>
        <taxon>Sphingobacteriales</taxon>
        <taxon>Sphingobacteriaceae</taxon>
        <taxon>Sphingobacterium</taxon>
    </lineage>
</organism>
<keyword evidence="2" id="KW-0805">Transcription regulation</keyword>
<keyword evidence="4" id="KW-0804">Transcription</keyword>
<dbReference type="NCBIfam" id="TIGR02937">
    <property type="entry name" value="sigma70-ECF"/>
    <property type="match status" value="1"/>
</dbReference>
<dbReference type="GO" id="GO:0003677">
    <property type="term" value="F:DNA binding"/>
    <property type="evidence" value="ECO:0007669"/>
    <property type="project" value="InterPro"/>
</dbReference>
<dbReference type="GO" id="GO:0006352">
    <property type="term" value="P:DNA-templated transcription initiation"/>
    <property type="evidence" value="ECO:0007669"/>
    <property type="project" value="InterPro"/>
</dbReference>
<evidence type="ECO:0000256" key="2">
    <source>
        <dbReference type="ARBA" id="ARBA00023015"/>
    </source>
</evidence>
<dbReference type="PANTHER" id="PTHR43133">
    <property type="entry name" value="RNA POLYMERASE ECF-TYPE SIGMA FACTO"/>
    <property type="match status" value="1"/>
</dbReference>
<dbReference type="Gene3D" id="1.10.10.10">
    <property type="entry name" value="Winged helix-like DNA-binding domain superfamily/Winged helix DNA-binding domain"/>
    <property type="match status" value="1"/>
</dbReference>
<dbReference type="EMBL" id="FUZF01000005">
    <property type="protein sequence ID" value="SKB64452.1"/>
    <property type="molecule type" value="Genomic_DNA"/>
</dbReference>
<evidence type="ECO:0000313" key="7">
    <source>
        <dbReference type="EMBL" id="SKB64452.1"/>
    </source>
</evidence>